<dbReference type="CDD" id="cd00519">
    <property type="entry name" value="Lipase_3"/>
    <property type="match status" value="1"/>
</dbReference>
<dbReference type="Gene3D" id="3.40.50.1820">
    <property type="entry name" value="alpha/beta hydrolase"/>
    <property type="match status" value="1"/>
</dbReference>
<proteinExistence type="predicted"/>
<evidence type="ECO:0000313" key="5">
    <source>
        <dbReference type="Proteomes" id="UP000053095"/>
    </source>
</evidence>
<dbReference type="Pfam" id="PF11913">
    <property type="entry name" value="DUF3431"/>
    <property type="match status" value="1"/>
</dbReference>
<dbReference type="Pfam" id="PF01764">
    <property type="entry name" value="Lipase_3"/>
    <property type="match status" value="1"/>
</dbReference>
<sequence length="499" mass="54923">MIILKLITAVAALAATATAGVVRRDADSAQVATPNQLQLLSLYEQFSAAAYCTRNELVQPGTVIACNAGNCPTVEQHGATVEFSFLNEGDSDVTGFIAVDNDPLNPSIVLAFRGVRSIETGLTKLNTRLVPNAACGAGCEVHEGFQKAWDSVAASITRQLTAIQAVTTLNRLVITGHGVGGALATLAALQYRTATSLIPGIPATSVQLMEAVQAAIPAPGPTSTRGAIKKDLIVASMVGDNTTWLYDSLPDWHKSIYIVDDKYADLTVSTNKGRESMVYLTYIIDNYDQLPDYMLFIHSQRYQWHNDDPYYDGVPMIKRFQLAYLELIGYVNLRCAWVLGCPDEIHPMTDTSSDDTVHAGPYYYNGFKELFPGVKVPETVAVSCCAQFGVARWKIRERPKSDYERYKQWLLKTDLDDAMSGRIMEYSWHMIFGMDPIHCPNAAECYCNVWGLCDLKCSQDECEDRYALPPYSTLPEGWPQIGWNGEPQDPSKGGLPLVD</sequence>
<accession>A0A6V8HKD7</accession>
<gene>
    <name evidence="4" type="ORF">TCE0_042r15275</name>
</gene>
<name>A0A6V8HKD7_TALPI</name>
<comment type="caution">
    <text evidence="4">The sequence shown here is derived from an EMBL/GenBank/DDBJ whole genome shotgun (WGS) entry which is preliminary data.</text>
</comment>
<dbReference type="InterPro" id="IPR002921">
    <property type="entry name" value="Fungal_lipase-type"/>
</dbReference>
<evidence type="ECO:0000256" key="1">
    <source>
        <dbReference type="SAM" id="MobiDB-lite"/>
    </source>
</evidence>
<evidence type="ECO:0000313" key="4">
    <source>
        <dbReference type="EMBL" id="GAM41838.1"/>
    </source>
</evidence>
<keyword evidence="2" id="KW-0732">Signal</keyword>
<organism evidence="4 5">
    <name type="scientific">Talaromyces pinophilus</name>
    <name type="common">Penicillium pinophilum</name>
    <dbReference type="NCBI Taxonomy" id="128442"/>
    <lineage>
        <taxon>Eukaryota</taxon>
        <taxon>Fungi</taxon>
        <taxon>Dikarya</taxon>
        <taxon>Ascomycota</taxon>
        <taxon>Pezizomycotina</taxon>
        <taxon>Eurotiomycetes</taxon>
        <taxon>Eurotiomycetidae</taxon>
        <taxon>Eurotiales</taxon>
        <taxon>Trichocomaceae</taxon>
        <taxon>Talaromyces</taxon>
        <taxon>Talaromyces sect. Talaromyces</taxon>
    </lineage>
</organism>
<keyword evidence="5" id="KW-1185">Reference proteome</keyword>
<dbReference type="GO" id="GO:0006629">
    <property type="term" value="P:lipid metabolic process"/>
    <property type="evidence" value="ECO:0007669"/>
    <property type="project" value="InterPro"/>
</dbReference>
<evidence type="ECO:0000256" key="2">
    <source>
        <dbReference type="SAM" id="SignalP"/>
    </source>
</evidence>
<reference evidence="5" key="1">
    <citation type="journal article" date="2015" name="Genome Announc.">
        <title>Draft genome sequence of Talaromyces cellulolyticus strain Y-94, a source of lignocellulosic biomass-degrading enzymes.</title>
        <authorList>
            <person name="Fujii T."/>
            <person name="Koike H."/>
            <person name="Sawayama S."/>
            <person name="Yano S."/>
            <person name="Inoue H."/>
        </authorList>
    </citation>
    <scope>NUCLEOTIDE SEQUENCE [LARGE SCALE GENOMIC DNA]</scope>
    <source>
        <strain evidence="5">Y-94</strain>
    </source>
</reference>
<feature type="signal peptide" evidence="2">
    <location>
        <begin position="1"/>
        <end position="19"/>
    </location>
</feature>
<dbReference type="Proteomes" id="UP000053095">
    <property type="component" value="Unassembled WGS sequence"/>
</dbReference>
<evidence type="ECO:0000259" key="3">
    <source>
        <dbReference type="Pfam" id="PF01764"/>
    </source>
</evidence>
<feature type="region of interest" description="Disordered" evidence="1">
    <location>
        <begin position="479"/>
        <end position="499"/>
    </location>
</feature>
<dbReference type="PANTHER" id="PTHR37490">
    <property type="entry name" value="EXPRESSED PROTEIN"/>
    <property type="match status" value="1"/>
</dbReference>
<dbReference type="InterPro" id="IPR029058">
    <property type="entry name" value="AB_hydrolase_fold"/>
</dbReference>
<dbReference type="PANTHER" id="PTHR37490:SF3">
    <property type="entry name" value="DUF3431 DOMAIN CONTAINING PROTEIN"/>
    <property type="match status" value="1"/>
</dbReference>
<feature type="chain" id="PRO_5028451174" description="Fungal lipase-type domain-containing protein" evidence="2">
    <location>
        <begin position="20"/>
        <end position="499"/>
    </location>
</feature>
<dbReference type="InterPro" id="IPR021838">
    <property type="entry name" value="DUF3431"/>
</dbReference>
<feature type="domain" description="Fungal lipase-type" evidence="3">
    <location>
        <begin position="109"/>
        <end position="193"/>
    </location>
</feature>
<dbReference type="AlphaFoldDB" id="A0A6V8HKD7"/>
<dbReference type="EMBL" id="DF933838">
    <property type="protein sequence ID" value="GAM41838.1"/>
    <property type="molecule type" value="Genomic_DNA"/>
</dbReference>
<dbReference type="SUPFAM" id="SSF53474">
    <property type="entry name" value="alpha/beta-Hydrolases"/>
    <property type="match status" value="1"/>
</dbReference>
<protein>
    <recommendedName>
        <fullName evidence="3">Fungal lipase-type domain-containing protein</fullName>
    </recommendedName>
</protein>